<dbReference type="CDD" id="cd04280">
    <property type="entry name" value="ZnMc_astacin_like"/>
    <property type="match status" value="1"/>
</dbReference>
<accession>A0ABY6LAN2</accession>
<keyword evidence="3 4" id="KW-0645">Protease</keyword>
<keyword evidence="3 4" id="KW-0378">Hydrolase</keyword>
<gene>
    <name evidence="6" type="ORF">LAZ67_14002671</name>
</gene>
<comment type="caution">
    <text evidence="3">Lacks conserved residue(s) required for the propagation of feature annotation.</text>
</comment>
<comment type="subunit">
    <text evidence="1">Monomer.</text>
</comment>
<dbReference type="PROSITE" id="PS51864">
    <property type="entry name" value="ASTACIN"/>
    <property type="match status" value="1"/>
</dbReference>
<sequence length="197" mass="22641">MTFFLDNTSTNLCLRIHAEADPGGDEAHRRFDGEEERREVTFASICFLYLNCEILIRGVCGDRCYSMVGREGGKQYLSLGSGCEYHGTVVHEIGHALGFFHEQMRSDRDDYLTIFWDNIMAGLAYAFAKQDPDKNLLLTEFDYKSIMIYGEMAFSKDGLSKTMVDKFGKVKLTDPFQKYGLSLRDLKRIQKLYKCEE</sequence>
<dbReference type="SMART" id="SM00235">
    <property type="entry name" value="ZnMc"/>
    <property type="match status" value="1"/>
</dbReference>
<comment type="function">
    <text evidence="2">Zinc metalloprotease. Provoques deadhesion of endothelial cells from cell cultures, and also degradation of fibronectin, fibrinogen and gelatin in vitro. Its role in the venom is not fully understood but it might act as a spreading factor that facilitates diffusion of other venom toxins. Alternatively, it might be involved in the proteolytic processing of other venom toxins or it might play a role in extra-oral digestion of prey.</text>
</comment>
<dbReference type="PANTHER" id="PTHR10127:SF850">
    <property type="entry name" value="METALLOENDOPEPTIDASE"/>
    <property type="match status" value="1"/>
</dbReference>
<evidence type="ECO:0000313" key="6">
    <source>
        <dbReference type="EMBL" id="UYV76978.1"/>
    </source>
</evidence>
<evidence type="ECO:0000256" key="3">
    <source>
        <dbReference type="PROSITE-ProRule" id="PRU01211"/>
    </source>
</evidence>
<dbReference type="EC" id="3.4.24.-" evidence="4"/>
<keyword evidence="7" id="KW-1185">Reference proteome</keyword>
<dbReference type="Proteomes" id="UP001235939">
    <property type="component" value="Chromosome 14"/>
</dbReference>
<feature type="binding site" evidence="3">
    <location>
        <position position="91"/>
    </location>
    <ligand>
        <name>Zn(2+)</name>
        <dbReference type="ChEBI" id="CHEBI:29105"/>
        <note>catalytic</note>
    </ligand>
</feature>
<dbReference type="InterPro" id="IPR001506">
    <property type="entry name" value="Peptidase_M12A"/>
</dbReference>
<protein>
    <recommendedName>
        <fullName evidence="4">Metalloendopeptidase</fullName>
        <ecNumber evidence="4">3.4.24.-</ecNumber>
    </recommendedName>
</protein>
<dbReference type="PANTHER" id="PTHR10127">
    <property type="entry name" value="DISCOIDIN, CUB, EGF, LAMININ , AND ZINC METALLOPROTEASE DOMAIN CONTAINING"/>
    <property type="match status" value="1"/>
</dbReference>
<keyword evidence="3 4" id="KW-0482">Metalloprotease</keyword>
<dbReference type="InterPro" id="IPR024079">
    <property type="entry name" value="MetalloPept_cat_dom_sf"/>
</dbReference>
<feature type="binding site" evidence="3">
    <location>
        <position position="95"/>
    </location>
    <ligand>
        <name>Zn(2+)</name>
        <dbReference type="ChEBI" id="CHEBI:29105"/>
        <note>catalytic</note>
    </ligand>
</feature>
<evidence type="ECO:0000256" key="1">
    <source>
        <dbReference type="ARBA" id="ARBA00011245"/>
    </source>
</evidence>
<reference evidence="6 7" key="1">
    <citation type="submission" date="2022-01" db="EMBL/GenBank/DDBJ databases">
        <title>A chromosomal length assembly of Cordylochernes scorpioides.</title>
        <authorList>
            <person name="Zeh D."/>
            <person name="Zeh J."/>
        </authorList>
    </citation>
    <scope>NUCLEOTIDE SEQUENCE [LARGE SCALE GENOMIC DNA]</scope>
    <source>
        <strain evidence="6">IN4F17</strain>
        <tissue evidence="6">Whole Body</tissue>
    </source>
</reference>
<comment type="cofactor">
    <cofactor evidence="3 4">
        <name>Zn(2+)</name>
        <dbReference type="ChEBI" id="CHEBI:29105"/>
    </cofactor>
    <text evidence="3 4">Binds 1 zinc ion per subunit.</text>
</comment>
<keyword evidence="3 4" id="KW-0862">Zinc</keyword>
<proteinExistence type="predicted"/>
<dbReference type="Gene3D" id="3.40.390.10">
    <property type="entry name" value="Collagenase (Catalytic Domain)"/>
    <property type="match status" value="1"/>
</dbReference>
<evidence type="ECO:0000259" key="5">
    <source>
        <dbReference type="PROSITE" id="PS51864"/>
    </source>
</evidence>
<organism evidence="6 7">
    <name type="scientific">Cordylochernes scorpioides</name>
    <dbReference type="NCBI Taxonomy" id="51811"/>
    <lineage>
        <taxon>Eukaryota</taxon>
        <taxon>Metazoa</taxon>
        <taxon>Ecdysozoa</taxon>
        <taxon>Arthropoda</taxon>
        <taxon>Chelicerata</taxon>
        <taxon>Arachnida</taxon>
        <taxon>Pseudoscorpiones</taxon>
        <taxon>Cheliferoidea</taxon>
        <taxon>Chernetidae</taxon>
        <taxon>Cordylochernes</taxon>
    </lineage>
</organism>
<evidence type="ECO:0000256" key="4">
    <source>
        <dbReference type="RuleBase" id="RU361183"/>
    </source>
</evidence>
<dbReference type="InterPro" id="IPR034035">
    <property type="entry name" value="Astacin-like_dom"/>
</dbReference>
<dbReference type="Pfam" id="PF01400">
    <property type="entry name" value="Astacin"/>
    <property type="match status" value="1"/>
</dbReference>
<feature type="active site" evidence="3">
    <location>
        <position position="92"/>
    </location>
</feature>
<dbReference type="PRINTS" id="PR00480">
    <property type="entry name" value="ASTACIN"/>
</dbReference>
<keyword evidence="3 4" id="KW-0479">Metal-binding</keyword>
<evidence type="ECO:0000313" key="7">
    <source>
        <dbReference type="Proteomes" id="UP001235939"/>
    </source>
</evidence>
<dbReference type="InterPro" id="IPR006026">
    <property type="entry name" value="Peptidase_Metallo"/>
</dbReference>
<feature type="domain" description="Peptidase M12A" evidence="5">
    <location>
        <begin position="1"/>
        <end position="196"/>
    </location>
</feature>
<feature type="binding site" evidence="3">
    <location>
        <position position="101"/>
    </location>
    <ligand>
        <name>Zn(2+)</name>
        <dbReference type="ChEBI" id="CHEBI:29105"/>
        <note>catalytic</note>
    </ligand>
</feature>
<name>A0ABY6LAN2_9ARAC</name>
<evidence type="ECO:0000256" key="2">
    <source>
        <dbReference type="ARBA" id="ARBA00025529"/>
    </source>
</evidence>
<dbReference type="SUPFAM" id="SSF55486">
    <property type="entry name" value="Metalloproteases ('zincins'), catalytic domain"/>
    <property type="match status" value="1"/>
</dbReference>
<dbReference type="EMBL" id="CP092876">
    <property type="protein sequence ID" value="UYV76978.1"/>
    <property type="molecule type" value="Genomic_DNA"/>
</dbReference>